<evidence type="ECO:0000259" key="5">
    <source>
        <dbReference type="PROSITE" id="PS51296"/>
    </source>
</evidence>
<dbReference type="Proteomes" id="UP000248168">
    <property type="component" value="Unassembled WGS sequence"/>
</dbReference>
<dbReference type="GO" id="GO:0046872">
    <property type="term" value="F:metal ion binding"/>
    <property type="evidence" value="ECO:0007669"/>
    <property type="project" value="UniProtKB-KW"/>
</dbReference>
<evidence type="ECO:0000313" key="6">
    <source>
        <dbReference type="EMBL" id="SPP66056.1"/>
    </source>
</evidence>
<dbReference type="EC" id="1.20.9.1" evidence="6"/>
<name>A0A330LG61_9BACT</name>
<proteinExistence type="predicted"/>
<dbReference type="InterPro" id="IPR014067">
    <property type="entry name" value="AioB/IdrB_ssu"/>
</dbReference>
<dbReference type="AlphaFoldDB" id="A0A330LG61"/>
<dbReference type="PROSITE" id="PS51318">
    <property type="entry name" value="TAT"/>
    <property type="match status" value="1"/>
</dbReference>
<dbReference type="InParanoid" id="A0A330LG61"/>
<evidence type="ECO:0000256" key="3">
    <source>
        <dbReference type="ARBA" id="ARBA00023004"/>
    </source>
</evidence>
<gene>
    <name evidence="6" type="primary">aioB</name>
    <name evidence="6" type="ORF">NITLEN_50096</name>
</gene>
<reference evidence="7" key="1">
    <citation type="submission" date="2018-04" db="EMBL/GenBank/DDBJ databases">
        <authorList>
            <person name="Lucker S."/>
            <person name="Sakoula D."/>
        </authorList>
    </citation>
    <scope>NUCLEOTIDE SEQUENCE [LARGE SCALE GENOMIC DNA]</scope>
</reference>
<dbReference type="NCBIfam" id="TIGR02694">
    <property type="entry name" value="arsenite_ox_S"/>
    <property type="match status" value="1"/>
</dbReference>
<dbReference type="GO" id="GO:0051537">
    <property type="term" value="F:2 iron, 2 sulfur cluster binding"/>
    <property type="evidence" value="ECO:0007669"/>
    <property type="project" value="UniProtKB-KW"/>
</dbReference>
<dbReference type="InterPro" id="IPR017941">
    <property type="entry name" value="Rieske_2Fe-2S"/>
</dbReference>
<dbReference type="Gene3D" id="2.102.10.10">
    <property type="entry name" value="Rieske [2Fe-2S] iron-sulphur domain"/>
    <property type="match status" value="1"/>
</dbReference>
<evidence type="ECO:0000256" key="1">
    <source>
        <dbReference type="ARBA" id="ARBA00022714"/>
    </source>
</evidence>
<dbReference type="SUPFAM" id="SSF50022">
    <property type="entry name" value="ISP domain"/>
    <property type="match status" value="1"/>
</dbReference>
<organism evidence="6 7">
    <name type="scientific">Nitrospira lenta</name>
    <dbReference type="NCBI Taxonomy" id="1436998"/>
    <lineage>
        <taxon>Bacteria</taxon>
        <taxon>Pseudomonadati</taxon>
        <taxon>Nitrospirota</taxon>
        <taxon>Nitrospiria</taxon>
        <taxon>Nitrospirales</taxon>
        <taxon>Nitrospiraceae</taxon>
        <taxon>Nitrospira</taxon>
    </lineage>
</organism>
<evidence type="ECO:0000256" key="2">
    <source>
        <dbReference type="ARBA" id="ARBA00022723"/>
    </source>
</evidence>
<keyword evidence="7" id="KW-1185">Reference proteome</keyword>
<evidence type="ECO:0000256" key="4">
    <source>
        <dbReference type="ARBA" id="ARBA00023014"/>
    </source>
</evidence>
<keyword evidence="1" id="KW-0001">2Fe-2S</keyword>
<keyword evidence="2" id="KW-0479">Metal-binding</keyword>
<keyword evidence="3" id="KW-0408">Iron</keyword>
<dbReference type="Pfam" id="PF00355">
    <property type="entry name" value="Rieske"/>
    <property type="match status" value="1"/>
</dbReference>
<keyword evidence="4" id="KW-0411">Iron-sulfur</keyword>
<dbReference type="OrthoDB" id="311718at2"/>
<dbReference type="InterPro" id="IPR006311">
    <property type="entry name" value="TAT_signal"/>
</dbReference>
<dbReference type="InterPro" id="IPR036922">
    <property type="entry name" value="Rieske_2Fe-2S_sf"/>
</dbReference>
<dbReference type="RefSeq" id="WP_121990274.1">
    <property type="nucleotide sequence ID" value="NZ_OUNR01000018.1"/>
</dbReference>
<feature type="domain" description="Rieske" evidence="5">
    <location>
        <begin position="61"/>
        <end position="157"/>
    </location>
</feature>
<dbReference type="PROSITE" id="PS51296">
    <property type="entry name" value="RIESKE"/>
    <property type="match status" value="1"/>
</dbReference>
<evidence type="ECO:0000313" key="7">
    <source>
        <dbReference type="Proteomes" id="UP000248168"/>
    </source>
</evidence>
<protein>
    <submittedName>
        <fullName evidence="6">Arsenite oxidase subunit AioB</fullName>
        <ecNumber evidence="6">1.20.9.1</ecNumber>
    </submittedName>
</protein>
<sequence length="174" mass="18372">MSDLSRRHFLKLGACVVGGACAASALPETGHAGDAVAASTLTTTLPYPRVKLVHLTDLKAGQELRLSYPDNASPISLLKFGKPVLTGMGPDQDIVAFSRYCTHMGGTLQFKADTGAFHCPLHYAMFDAQKGGLTVIGQATDNLPQVELEIDAKGDIYAVGIKGLIYGRQANVLA</sequence>
<keyword evidence="6" id="KW-0560">Oxidoreductase</keyword>
<accession>A0A330LG61</accession>
<dbReference type="GO" id="GO:0050611">
    <property type="term" value="F:arsenate reductase (azurin) activity"/>
    <property type="evidence" value="ECO:0007669"/>
    <property type="project" value="UniProtKB-EC"/>
</dbReference>
<dbReference type="EMBL" id="OUNR01000018">
    <property type="protein sequence ID" value="SPP66056.1"/>
    <property type="molecule type" value="Genomic_DNA"/>
</dbReference>